<organism evidence="3 4">
    <name type="scientific">Cannabis sativa</name>
    <name type="common">Hemp</name>
    <name type="synonym">Marijuana</name>
    <dbReference type="NCBI Taxonomy" id="3483"/>
    <lineage>
        <taxon>Eukaryota</taxon>
        <taxon>Viridiplantae</taxon>
        <taxon>Streptophyta</taxon>
        <taxon>Embryophyta</taxon>
        <taxon>Tracheophyta</taxon>
        <taxon>Spermatophyta</taxon>
        <taxon>Magnoliopsida</taxon>
        <taxon>eudicotyledons</taxon>
        <taxon>Gunneridae</taxon>
        <taxon>Pentapetalae</taxon>
        <taxon>rosids</taxon>
        <taxon>fabids</taxon>
        <taxon>Rosales</taxon>
        <taxon>Cannabaceae</taxon>
        <taxon>Cannabis</taxon>
    </lineage>
</organism>
<reference evidence="3" key="1">
    <citation type="submission" date="2018-11" db="EMBL/GenBank/DDBJ databases">
        <authorList>
            <person name="Grassa J C."/>
        </authorList>
    </citation>
    <scope>NUCLEOTIDE SEQUENCE [LARGE SCALE GENOMIC DNA]</scope>
</reference>
<dbReference type="EnsemblPlants" id="evm.model.02.240">
    <property type="protein sequence ID" value="cds.evm.model.02.240"/>
    <property type="gene ID" value="evm.TU.02.240"/>
</dbReference>
<evidence type="ECO:0000256" key="2">
    <source>
        <dbReference type="SAM" id="MobiDB-lite"/>
    </source>
</evidence>
<evidence type="ECO:0000313" key="3">
    <source>
        <dbReference type="EnsemblPlants" id="cds.evm.model.02.240"/>
    </source>
</evidence>
<proteinExistence type="predicted"/>
<feature type="compositionally biased region" description="Basic and acidic residues" evidence="2">
    <location>
        <begin position="1"/>
        <end position="11"/>
    </location>
</feature>
<evidence type="ECO:0000313" key="4">
    <source>
        <dbReference type="Proteomes" id="UP000596661"/>
    </source>
</evidence>
<feature type="compositionally biased region" description="Polar residues" evidence="2">
    <location>
        <begin position="30"/>
        <end position="45"/>
    </location>
</feature>
<sequence>MAPHQEQDKRKALSVSFGGKSHTIQIRGVPSTSPMQTTQNTQVPLANSWGRMSEKMKELEAEMQDLHRKIAIAMNGGLNDDEEFDEESPLSREIQMVPLPPNFKEPQMTPYDGITDPKYHLDELKELMKMKKVSCKARCQCFVITLKGFAYK</sequence>
<accession>A0A803NXH6</accession>
<feature type="region of interest" description="Disordered" evidence="2">
    <location>
        <begin position="1"/>
        <end position="48"/>
    </location>
</feature>
<dbReference type="AlphaFoldDB" id="A0A803NXH6"/>
<dbReference type="EMBL" id="UZAU01000092">
    <property type="status" value="NOT_ANNOTATED_CDS"/>
    <property type="molecule type" value="Genomic_DNA"/>
</dbReference>
<keyword evidence="4" id="KW-1185">Reference proteome</keyword>
<evidence type="ECO:0000256" key="1">
    <source>
        <dbReference type="SAM" id="Coils"/>
    </source>
</evidence>
<protein>
    <submittedName>
        <fullName evidence="3">Uncharacterized protein</fullName>
    </submittedName>
</protein>
<keyword evidence="1" id="KW-0175">Coiled coil</keyword>
<dbReference type="Proteomes" id="UP000596661">
    <property type="component" value="Chromosome 2"/>
</dbReference>
<feature type="coiled-coil region" evidence="1">
    <location>
        <begin position="49"/>
        <end position="76"/>
    </location>
</feature>
<dbReference type="Gramene" id="evm.model.02.240">
    <property type="protein sequence ID" value="cds.evm.model.02.240"/>
    <property type="gene ID" value="evm.TU.02.240"/>
</dbReference>
<reference evidence="3" key="2">
    <citation type="submission" date="2021-03" db="UniProtKB">
        <authorList>
            <consortium name="EnsemblPlants"/>
        </authorList>
    </citation>
    <scope>IDENTIFICATION</scope>
</reference>
<name>A0A803NXH6_CANSA</name>